<protein>
    <submittedName>
        <fullName evidence="1">Uncharacterized protein</fullName>
    </submittedName>
</protein>
<accession>A0A8H4ULV4</accession>
<reference evidence="1" key="2">
    <citation type="submission" date="2020-05" db="EMBL/GenBank/DDBJ databases">
        <authorList>
            <person name="Kim H.-S."/>
            <person name="Proctor R.H."/>
            <person name="Brown D.W."/>
        </authorList>
    </citation>
    <scope>NUCLEOTIDE SEQUENCE</scope>
    <source>
        <strain evidence="1">NRRL 22465</strain>
    </source>
</reference>
<evidence type="ECO:0000313" key="2">
    <source>
        <dbReference type="Proteomes" id="UP000635477"/>
    </source>
</evidence>
<organism evidence="1 2">
    <name type="scientific">Fusarium zealandicum</name>
    <dbReference type="NCBI Taxonomy" id="1053134"/>
    <lineage>
        <taxon>Eukaryota</taxon>
        <taxon>Fungi</taxon>
        <taxon>Dikarya</taxon>
        <taxon>Ascomycota</taxon>
        <taxon>Pezizomycotina</taxon>
        <taxon>Sordariomycetes</taxon>
        <taxon>Hypocreomycetidae</taxon>
        <taxon>Hypocreales</taxon>
        <taxon>Nectriaceae</taxon>
        <taxon>Fusarium</taxon>
        <taxon>Fusarium staphyleae species complex</taxon>
    </lineage>
</organism>
<keyword evidence="2" id="KW-1185">Reference proteome</keyword>
<name>A0A8H4ULV4_9HYPO</name>
<reference evidence="1" key="1">
    <citation type="journal article" date="2020" name="BMC Genomics">
        <title>Correction to: Identification and distribution of gene clusters required for synthesis of sphingolipid metabolism inhibitors in diverse species of the filamentous fungus Fusarium.</title>
        <authorList>
            <person name="Kim H.S."/>
            <person name="Lohmar J.M."/>
            <person name="Busman M."/>
            <person name="Brown D.W."/>
            <person name="Naumann T.A."/>
            <person name="Divon H.H."/>
            <person name="Lysoe E."/>
            <person name="Uhlig S."/>
            <person name="Proctor R.H."/>
        </authorList>
    </citation>
    <scope>NUCLEOTIDE SEQUENCE</scope>
    <source>
        <strain evidence="1">NRRL 22465</strain>
    </source>
</reference>
<dbReference type="Proteomes" id="UP000635477">
    <property type="component" value="Unassembled WGS sequence"/>
</dbReference>
<evidence type="ECO:0000313" key="1">
    <source>
        <dbReference type="EMBL" id="KAF4978794.1"/>
    </source>
</evidence>
<dbReference type="EMBL" id="JABEYC010000341">
    <property type="protein sequence ID" value="KAF4978794.1"/>
    <property type="molecule type" value="Genomic_DNA"/>
</dbReference>
<gene>
    <name evidence="1" type="ORF">FZEAL_4884</name>
</gene>
<comment type="caution">
    <text evidence="1">The sequence shown here is derived from an EMBL/GenBank/DDBJ whole genome shotgun (WGS) entry which is preliminary data.</text>
</comment>
<sequence>MQPIASLNRAREKHHNLGHLDKILDRTRDPCFCSIRYVPLDVVIWSGSFDMASNELARVKVPMRAFPSSHVKVSGYRECTLSDVGGMERFDMTWDSKREVMRSEKWLKDPE</sequence>
<dbReference type="AlphaFoldDB" id="A0A8H4ULV4"/>
<proteinExistence type="predicted"/>